<dbReference type="InterPro" id="IPR013783">
    <property type="entry name" value="Ig-like_fold"/>
</dbReference>
<dbReference type="Gene3D" id="2.60.40.10">
    <property type="entry name" value="Immunoglobulins"/>
    <property type="match status" value="2"/>
</dbReference>
<dbReference type="AlphaFoldDB" id="A0A9Q0MP54"/>
<evidence type="ECO:0000313" key="3">
    <source>
        <dbReference type="Proteomes" id="UP001151699"/>
    </source>
</evidence>
<keyword evidence="3" id="KW-1185">Reference proteome</keyword>
<feature type="domain" description="Fibronectin type-III" evidence="1">
    <location>
        <begin position="202"/>
        <end position="300"/>
    </location>
</feature>
<dbReference type="EMBL" id="WJQU01000004">
    <property type="protein sequence ID" value="KAJ6635296.1"/>
    <property type="molecule type" value="Genomic_DNA"/>
</dbReference>
<sequence length="300" mass="34323">MSVIKWEPPEKPNGRLTIYIVKAALIHDDPELLNQRNYCEEPITTLCEQYNNITKITESVPNPNPTDGERYSSVVSKNKIAQAALDNVNFENRLQNFIYVKRTFVNGSRIRRNTESTTYSDQLETNERMLKVVMANNNQTNGSTFTFKFDKLRHFSMYSISVMACRDLVDPLLRDDTYCSYPVVINQRTSKIDVADSVRMLNYRNVKDGDNKTTKFQLFWEEPTNPNGLILSYAVLLKRIDWANVRPTELCFTQKHYSSSNGQITLPQLSNGKYSISVKATSLAGDGYPSDPFLKLVAIE</sequence>
<keyword evidence="2" id="KW-0675">Receptor</keyword>
<dbReference type="CDD" id="cd00063">
    <property type="entry name" value="FN3"/>
    <property type="match status" value="1"/>
</dbReference>
<dbReference type="PROSITE" id="PS50853">
    <property type="entry name" value="FN3"/>
    <property type="match status" value="1"/>
</dbReference>
<proteinExistence type="predicted"/>
<evidence type="ECO:0000259" key="1">
    <source>
        <dbReference type="PROSITE" id="PS50853"/>
    </source>
</evidence>
<evidence type="ECO:0000313" key="2">
    <source>
        <dbReference type="EMBL" id="KAJ6635296.1"/>
    </source>
</evidence>
<accession>A0A9Q0MP54</accession>
<protein>
    <submittedName>
        <fullName evidence="2">Insulin-like receptor</fullName>
    </submittedName>
</protein>
<organism evidence="2 3">
    <name type="scientific">Pseudolycoriella hygida</name>
    <dbReference type="NCBI Taxonomy" id="35572"/>
    <lineage>
        <taxon>Eukaryota</taxon>
        <taxon>Metazoa</taxon>
        <taxon>Ecdysozoa</taxon>
        <taxon>Arthropoda</taxon>
        <taxon>Hexapoda</taxon>
        <taxon>Insecta</taxon>
        <taxon>Pterygota</taxon>
        <taxon>Neoptera</taxon>
        <taxon>Endopterygota</taxon>
        <taxon>Diptera</taxon>
        <taxon>Nematocera</taxon>
        <taxon>Sciaroidea</taxon>
        <taxon>Sciaridae</taxon>
        <taxon>Pseudolycoriella</taxon>
    </lineage>
</organism>
<comment type="caution">
    <text evidence="2">The sequence shown here is derived from an EMBL/GenBank/DDBJ whole genome shotgun (WGS) entry which is preliminary data.</text>
</comment>
<name>A0A9Q0MP54_9DIPT</name>
<reference evidence="2" key="1">
    <citation type="submission" date="2022-07" db="EMBL/GenBank/DDBJ databases">
        <authorList>
            <person name="Trinca V."/>
            <person name="Uliana J.V.C."/>
            <person name="Torres T.T."/>
            <person name="Ward R.J."/>
            <person name="Monesi N."/>
        </authorList>
    </citation>
    <scope>NUCLEOTIDE SEQUENCE</scope>
    <source>
        <strain evidence="2">HSMRA1968</strain>
        <tissue evidence="2">Whole embryos</tissue>
    </source>
</reference>
<dbReference type="Proteomes" id="UP001151699">
    <property type="component" value="Chromosome C"/>
</dbReference>
<dbReference type="InterPro" id="IPR003961">
    <property type="entry name" value="FN3_dom"/>
</dbReference>
<dbReference type="OrthoDB" id="5809444at2759"/>
<dbReference type="InterPro" id="IPR036116">
    <property type="entry name" value="FN3_sf"/>
</dbReference>
<gene>
    <name evidence="2" type="primary">InR_2</name>
    <name evidence="2" type="ORF">Bhyg_13881</name>
</gene>
<dbReference type="SUPFAM" id="SSF49265">
    <property type="entry name" value="Fibronectin type III"/>
    <property type="match status" value="1"/>
</dbReference>